<evidence type="ECO:0000256" key="5">
    <source>
        <dbReference type="ARBA" id="ARBA00022840"/>
    </source>
</evidence>
<dbReference type="GO" id="GO:0004814">
    <property type="term" value="F:arginine-tRNA ligase activity"/>
    <property type="evidence" value="ECO:0007669"/>
    <property type="project" value="UniProtKB-EC"/>
</dbReference>
<evidence type="ECO:0000259" key="11">
    <source>
        <dbReference type="SMART" id="SM01016"/>
    </source>
</evidence>
<dbReference type="Pfam" id="PF00750">
    <property type="entry name" value="tRNA-synt_1d"/>
    <property type="match status" value="1"/>
</dbReference>
<dbReference type="Gene3D" id="3.40.50.620">
    <property type="entry name" value="HUPs"/>
    <property type="match status" value="1"/>
</dbReference>
<organism evidence="12 13">
    <name type="scientific">Candidatus Nitrosocosmicus franklandianus</name>
    <dbReference type="NCBI Taxonomy" id="1798806"/>
    <lineage>
        <taxon>Archaea</taxon>
        <taxon>Nitrososphaerota</taxon>
        <taxon>Nitrososphaeria</taxon>
        <taxon>Nitrososphaerales</taxon>
        <taxon>Nitrososphaeraceae</taxon>
        <taxon>Candidatus Nitrosocosmicus</taxon>
    </lineage>
</organism>
<evidence type="ECO:0000256" key="9">
    <source>
        <dbReference type="RuleBase" id="RU363038"/>
    </source>
</evidence>
<comment type="similarity">
    <text evidence="1 9">Belongs to the class-I aminoacyl-tRNA synthetase family.</text>
</comment>
<keyword evidence="3 9" id="KW-0436">Ligase</keyword>
<dbReference type="InterPro" id="IPR008909">
    <property type="entry name" value="DALR_anticod-bd"/>
</dbReference>
<dbReference type="OrthoDB" id="372102at2157"/>
<evidence type="ECO:0000313" key="13">
    <source>
        <dbReference type="Proteomes" id="UP000294299"/>
    </source>
</evidence>
<feature type="domain" description="Arginyl tRNA synthetase N-terminal" evidence="11">
    <location>
        <begin position="4"/>
        <end position="98"/>
    </location>
</feature>
<protein>
    <recommendedName>
        <fullName evidence="2">arginine--tRNA ligase</fullName>
        <ecNumber evidence="2">6.1.1.19</ecNumber>
    </recommendedName>
</protein>
<evidence type="ECO:0000256" key="3">
    <source>
        <dbReference type="ARBA" id="ARBA00022598"/>
    </source>
</evidence>
<evidence type="ECO:0000256" key="6">
    <source>
        <dbReference type="ARBA" id="ARBA00022917"/>
    </source>
</evidence>
<comment type="catalytic activity">
    <reaction evidence="8">
        <text>tRNA(Arg) + L-arginine + ATP = L-arginyl-tRNA(Arg) + AMP + diphosphate</text>
        <dbReference type="Rhea" id="RHEA:20301"/>
        <dbReference type="Rhea" id="RHEA-COMP:9658"/>
        <dbReference type="Rhea" id="RHEA-COMP:9673"/>
        <dbReference type="ChEBI" id="CHEBI:30616"/>
        <dbReference type="ChEBI" id="CHEBI:32682"/>
        <dbReference type="ChEBI" id="CHEBI:33019"/>
        <dbReference type="ChEBI" id="CHEBI:78442"/>
        <dbReference type="ChEBI" id="CHEBI:78513"/>
        <dbReference type="ChEBI" id="CHEBI:456215"/>
        <dbReference type="EC" id="6.1.1.19"/>
    </reaction>
</comment>
<keyword evidence="7 9" id="KW-0030">Aminoacyl-tRNA synthetase</keyword>
<keyword evidence="4 9" id="KW-0547">Nucleotide-binding</keyword>
<dbReference type="Gene3D" id="1.10.730.10">
    <property type="entry name" value="Isoleucyl-tRNA Synthetase, Domain 1"/>
    <property type="match status" value="1"/>
</dbReference>
<evidence type="ECO:0000256" key="2">
    <source>
        <dbReference type="ARBA" id="ARBA00012837"/>
    </source>
</evidence>
<dbReference type="InterPro" id="IPR009080">
    <property type="entry name" value="tRNAsynth_Ia_anticodon-bd"/>
</dbReference>
<sequence>MILEEIIEEIGAVINEVLTFFELGSIKIDYDINEPPIPEFGDFSTNICFQLAKIVRKPPLSIAEEIVKNKLKLSSKWKSRRYIEIASFEKPGFINFTLNKDIFLLEFLQNTNQKTMIVTPKTRDLNNNDTIIIEHTSVNPNKSLHVGHLRNAIIGDCLYRIFKKVRKEVKVLNYVDDSGLQVADIIVGFKYAGMSLEEWKSGSANYSKFDQYCGNEVYVKINELYKQRPELIAYRAQVMRELENPLSEISSFTNQIVSKVLIDQLKTTWNFRIHYDLLNFESQIIQSNLWHLLFKTLKDKKIVRYETEGKNKGCWIYSSPKEGDKVIIRSDSTLTYFAKDIPYAVWKLGFLKNPFGCKIFAKQWDNTYLYSTTLQDQNIDDNGKPKLKINNEFPINFNNISRVITVIDSRQERLQTLMIEILAKIGTSSSKYEYLGYEPVILSGNTMAMLGIETIDNKAVQMSGRKGIFVEADLALAILEERARSETEKRNPGMPQEELSRISREIAISAIRYYFIKFDFGKIINFDINDSLSLEGDTAPYIQYAYARGKKIEDKLNTKQKSIEFFETITNLSAIEFSKVEIDLIKHLCKYTIKLSESSEKANPKIMAKYLYQLATLFNNFYESSPIISESNANLAKARLKIMQCSMIVFEHCMEIIGISTLSRM</sequence>
<dbReference type="InterPro" id="IPR005148">
    <property type="entry name" value="Arg-tRNA-synth_N"/>
</dbReference>
<evidence type="ECO:0000256" key="8">
    <source>
        <dbReference type="ARBA" id="ARBA00049339"/>
    </source>
</evidence>
<dbReference type="SMART" id="SM01016">
    <property type="entry name" value="Arg_tRNA_synt_N"/>
    <property type="match status" value="1"/>
</dbReference>
<proteinExistence type="inferred from homology"/>
<dbReference type="InterPro" id="IPR014729">
    <property type="entry name" value="Rossmann-like_a/b/a_fold"/>
</dbReference>
<reference evidence="12 13" key="1">
    <citation type="submission" date="2019-02" db="EMBL/GenBank/DDBJ databases">
        <authorList>
            <person name="Lehtovirta-Morley E L."/>
        </authorList>
    </citation>
    <scope>NUCLEOTIDE SEQUENCE [LARGE SCALE GENOMIC DNA]</scope>
    <source>
        <strain evidence="12">NFRAN1</strain>
    </source>
</reference>
<dbReference type="GO" id="GO:0006420">
    <property type="term" value="P:arginyl-tRNA aminoacylation"/>
    <property type="evidence" value="ECO:0007669"/>
    <property type="project" value="InterPro"/>
</dbReference>
<evidence type="ECO:0000259" key="10">
    <source>
        <dbReference type="SMART" id="SM00836"/>
    </source>
</evidence>
<dbReference type="EC" id="6.1.1.19" evidence="2"/>
<gene>
    <name evidence="12" type="primary">argS</name>
    <name evidence="12" type="ORF">NFRAN_3131</name>
</gene>
<dbReference type="GO" id="GO:0005524">
    <property type="term" value="F:ATP binding"/>
    <property type="evidence" value="ECO:0007669"/>
    <property type="project" value="UniProtKB-KW"/>
</dbReference>
<evidence type="ECO:0000313" key="12">
    <source>
        <dbReference type="EMBL" id="VFJ15449.1"/>
    </source>
</evidence>
<dbReference type="Pfam" id="PF05746">
    <property type="entry name" value="DALR_1"/>
    <property type="match status" value="1"/>
</dbReference>
<evidence type="ECO:0000256" key="1">
    <source>
        <dbReference type="ARBA" id="ARBA00005594"/>
    </source>
</evidence>
<dbReference type="InterPro" id="IPR001412">
    <property type="entry name" value="aa-tRNA-synth_I_CS"/>
</dbReference>
<dbReference type="RefSeq" id="WP_134485409.1">
    <property type="nucleotide sequence ID" value="NZ_LR216287.1"/>
</dbReference>
<dbReference type="GO" id="GO:0005737">
    <property type="term" value="C:cytoplasm"/>
    <property type="evidence" value="ECO:0007669"/>
    <property type="project" value="InterPro"/>
</dbReference>
<feature type="domain" description="DALR anticodon binding" evidence="10">
    <location>
        <begin position="542"/>
        <end position="665"/>
    </location>
</feature>
<name>A0A484IKL2_9ARCH</name>
<keyword evidence="13" id="KW-1185">Reference proteome</keyword>
<dbReference type="KEGG" id="nfn:NFRAN_3131"/>
<keyword evidence="5 9" id="KW-0067">ATP-binding</keyword>
<dbReference type="SUPFAM" id="SSF47323">
    <property type="entry name" value="Anticodon-binding domain of a subclass of class I aminoacyl-tRNA synthetases"/>
    <property type="match status" value="1"/>
</dbReference>
<dbReference type="PROSITE" id="PS00178">
    <property type="entry name" value="AA_TRNA_LIGASE_I"/>
    <property type="match status" value="1"/>
</dbReference>
<accession>A0A484IKL2</accession>
<evidence type="ECO:0000256" key="7">
    <source>
        <dbReference type="ARBA" id="ARBA00023146"/>
    </source>
</evidence>
<dbReference type="GeneID" id="39422224"/>
<dbReference type="InterPro" id="IPR001278">
    <property type="entry name" value="Arg-tRNA-ligase"/>
</dbReference>
<dbReference type="SMART" id="SM00836">
    <property type="entry name" value="DALR_1"/>
    <property type="match status" value="1"/>
</dbReference>
<dbReference type="SUPFAM" id="SSF52374">
    <property type="entry name" value="Nucleotidylyl transferase"/>
    <property type="match status" value="1"/>
</dbReference>
<dbReference type="PANTHER" id="PTHR11956:SF5">
    <property type="entry name" value="ARGININE--TRNA LIGASE, CYTOPLASMIC"/>
    <property type="match status" value="1"/>
</dbReference>
<dbReference type="SUPFAM" id="SSF55190">
    <property type="entry name" value="Arginyl-tRNA synthetase (ArgRS), N-terminal 'additional' domain"/>
    <property type="match status" value="1"/>
</dbReference>
<dbReference type="AlphaFoldDB" id="A0A484IKL2"/>
<evidence type="ECO:0000256" key="4">
    <source>
        <dbReference type="ARBA" id="ARBA00022741"/>
    </source>
</evidence>
<dbReference type="PRINTS" id="PR01038">
    <property type="entry name" value="TRNASYNTHARG"/>
</dbReference>
<dbReference type="PANTHER" id="PTHR11956">
    <property type="entry name" value="ARGINYL-TRNA SYNTHETASE"/>
    <property type="match status" value="1"/>
</dbReference>
<dbReference type="Pfam" id="PF03485">
    <property type="entry name" value="Arg_tRNA_synt_N"/>
    <property type="match status" value="1"/>
</dbReference>
<dbReference type="Proteomes" id="UP000294299">
    <property type="component" value="Chromosome NFRAN"/>
</dbReference>
<keyword evidence="6 9" id="KW-0648">Protein biosynthesis</keyword>
<dbReference type="EMBL" id="LR216287">
    <property type="protein sequence ID" value="VFJ15449.1"/>
    <property type="molecule type" value="Genomic_DNA"/>
</dbReference>
<dbReference type="InterPro" id="IPR036695">
    <property type="entry name" value="Arg-tRNA-synth_N_sf"/>
</dbReference>
<dbReference type="InterPro" id="IPR035684">
    <property type="entry name" value="ArgRS_core"/>
</dbReference>
<dbReference type="Gene3D" id="3.30.1360.70">
    <property type="entry name" value="Arginyl tRNA synthetase N-terminal domain"/>
    <property type="match status" value="1"/>
</dbReference>